<keyword evidence="3" id="KW-1185">Reference proteome</keyword>
<dbReference type="Proteomes" id="UP000288028">
    <property type="component" value="Unassembled WGS sequence"/>
</dbReference>
<keyword evidence="1" id="KW-0812">Transmembrane</keyword>
<feature type="transmembrane region" description="Helical" evidence="1">
    <location>
        <begin position="63"/>
        <end position="86"/>
    </location>
</feature>
<sequence length="140" mass="15048">MTKLISILIGALITLMITLNGTLSTGVGNYTSSVVIHFLGLVATILVIVFTKSTFKVRNHLSWYLYSAGAVGVFTVLFNNISFAALGVSLTVALGLLGQTVSSLIIDHFGLLGMKKIEFEKKKIIGLLFIMAGIAVMTFY</sequence>
<dbReference type="GO" id="GO:0005886">
    <property type="term" value="C:plasma membrane"/>
    <property type="evidence" value="ECO:0007669"/>
    <property type="project" value="TreeGrafter"/>
</dbReference>
<organism evidence="2 3">
    <name type="scientific">Vagococcus carniphilus</name>
    <dbReference type="NCBI Taxonomy" id="218144"/>
    <lineage>
        <taxon>Bacteria</taxon>
        <taxon>Bacillati</taxon>
        <taxon>Bacillota</taxon>
        <taxon>Bacilli</taxon>
        <taxon>Lactobacillales</taxon>
        <taxon>Enterococcaceae</taxon>
        <taxon>Vagococcus</taxon>
    </lineage>
</organism>
<dbReference type="GeneID" id="95581870"/>
<feature type="transmembrane region" description="Helical" evidence="1">
    <location>
        <begin position="92"/>
        <end position="112"/>
    </location>
</feature>
<comment type="caution">
    <text evidence="2">The sequence shown here is derived from an EMBL/GenBank/DDBJ whole genome shotgun (WGS) entry which is preliminary data.</text>
</comment>
<dbReference type="EMBL" id="NGKB01000004">
    <property type="protein sequence ID" value="RSU16000.1"/>
    <property type="molecule type" value="Genomic_DNA"/>
</dbReference>
<name>A0A430B6P8_9ENTE</name>
<evidence type="ECO:0000313" key="2">
    <source>
        <dbReference type="EMBL" id="RSU16000.1"/>
    </source>
</evidence>
<feature type="transmembrane region" description="Helical" evidence="1">
    <location>
        <begin position="34"/>
        <end position="51"/>
    </location>
</feature>
<accession>A0A430B6P8</accession>
<dbReference type="PANTHER" id="PTHR34821">
    <property type="entry name" value="INNER MEMBRANE PROTEIN YDCZ"/>
    <property type="match status" value="1"/>
</dbReference>
<dbReference type="RefSeq" id="WP_126793006.1">
    <property type="nucleotide sequence ID" value="NZ_CP060720.1"/>
</dbReference>
<dbReference type="InterPro" id="IPR006750">
    <property type="entry name" value="YdcZ"/>
</dbReference>
<dbReference type="AlphaFoldDB" id="A0A430B6P8"/>
<reference evidence="2 3" key="1">
    <citation type="submission" date="2017-05" db="EMBL/GenBank/DDBJ databases">
        <title>Vagococcus spp. assemblies.</title>
        <authorList>
            <person name="Gulvik C.A."/>
        </authorList>
    </citation>
    <scope>NUCLEOTIDE SEQUENCE [LARGE SCALE GENOMIC DNA]</scope>
    <source>
        <strain evidence="2 3">SS1714</strain>
    </source>
</reference>
<proteinExistence type="predicted"/>
<gene>
    <name evidence="2" type="ORF">CBF28_06105</name>
</gene>
<keyword evidence="1" id="KW-0472">Membrane</keyword>
<protein>
    <recommendedName>
        <fullName evidence="4">EamA-like transporter family protein</fullName>
    </recommendedName>
</protein>
<evidence type="ECO:0008006" key="4">
    <source>
        <dbReference type="Google" id="ProtNLM"/>
    </source>
</evidence>
<evidence type="ECO:0000313" key="3">
    <source>
        <dbReference type="Proteomes" id="UP000288028"/>
    </source>
</evidence>
<evidence type="ECO:0000256" key="1">
    <source>
        <dbReference type="SAM" id="Phobius"/>
    </source>
</evidence>
<dbReference type="PANTHER" id="PTHR34821:SF2">
    <property type="entry name" value="INNER MEMBRANE PROTEIN YDCZ"/>
    <property type="match status" value="1"/>
</dbReference>
<dbReference type="Pfam" id="PF04657">
    <property type="entry name" value="DMT_YdcZ"/>
    <property type="match status" value="1"/>
</dbReference>
<feature type="transmembrane region" description="Helical" evidence="1">
    <location>
        <begin position="124"/>
        <end position="139"/>
    </location>
</feature>
<keyword evidence="1" id="KW-1133">Transmembrane helix</keyword>
<dbReference type="OrthoDB" id="7864805at2"/>